<evidence type="ECO:0000313" key="1">
    <source>
        <dbReference type="EMBL" id="EGK00082.1"/>
    </source>
</evidence>
<comment type="caution">
    <text evidence="1">The sequence shown here is derived from an EMBL/GenBank/DDBJ whole genome shotgun (WGS) entry which is preliminary data.</text>
</comment>
<gene>
    <name evidence="1" type="ORF">HMPREF9455_03606</name>
</gene>
<dbReference type="Proteomes" id="UP000004913">
    <property type="component" value="Unassembled WGS sequence"/>
</dbReference>
<dbReference type="AlphaFoldDB" id="F5J2N9"/>
<name>F5J2N9_9BACT</name>
<keyword evidence="2" id="KW-1185">Reference proteome</keyword>
<sequence>MNSYENKNLKFDTVKIRTKKEYFKEPIVSFTPNINPNGECTGMYYNSKKDKSIPYNLFIGINNNSQSLTLEFSSKVLLDDYPKLITRATLRQCLENINRLGICTIDVNNIINDCYFDKIHITRDIDYHLTNDVFTSLNSCVGNYRRYKWEHYEGEGIRYSKDVKSKECKETIVIYDKEKEIQSSKNKQFFDLLDNPDAVIGYFSGKTRFEMELDSPNKICKFLNIGSTHINYIFGSDVNPLLVQFNKVFGKGEIENKYSITNYEDYSMQAIIEKHNGDLKKIEQEMKDLHVYSSNSRTGLSKRMKKIRQLHSEMYNKTHGSINILAEIRGKLSSKLPYFTHS</sequence>
<reference evidence="1 2" key="1">
    <citation type="submission" date="2011-04" db="EMBL/GenBank/DDBJ databases">
        <title>The Genome Sequence of Dysgonomonas gadei ATCC BAA-286.</title>
        <authorList>
            <consortium name="The Broad Institute Genome Sequencing Platform"/>
            <person name="Earl A."/>
            <person name="Ward D."/>
            <person name="Feldgarden M."/>
            <person name="Gevers D."/>
            <person name="Pudlo N."/>
            <person name="Martens E."/>
            <person name="Allen-Vercoe E."/>
            <person name="Young S.K."/>
            <person name="Zeng Q."/>
            <person name="Gargeya S."/>
            <person name="Fitzgerald M."/>
            <person name="Haas B."/>
            <person name="Abouelleil A."/>
            <person name="Alvarado L."/>
            <person name="Arachchi H.M."/>
            <person name="Berlin A."/>
            <person name="Brown A."/>
            <person name="Chapman S.B."/>
            <person name="Chen Z."/>
            <person name="Dunbar C."/>
            <person name="Freedman E."/>
            <person name="Gearin G."/>
            <person name="Gellesch M."/>
            <person name="Goldberg J."/>
            <person name="Griggs A."/>
            <person name="Gujja S."/>
            <person name="Heiman D."/>
            <person name="Howarth C."/>
            <person name="Larson L."/>
            <person name="Lui A."/>
            <person name="MacDonald P.J.P."/>
            <person name="Mehta T."/>
            <person name="Montmayeur A."/>
            <person name="Murphy C."/>
            <person name="Neiman D."/>
            <person name="Pearson M."/>
            <person name="Priest M."/>
            <person name="Roberts A."/>
            <person name="Saif S."/>
            <person name="Shea T."/>
            <person name="Shenoy N."/>
            <person name="Sisk P."/>
            <person name="Stolte C."/>
            <person name="Sykes S."/>
            <person name="Yandava C."/>
            <person name="Wortman J."/>
            <person name="Nusbaum C."/>
            <person name="Birren B."/>
        </authorList>
    </citation>
    <scope>NUCLEOTIDE SEQUENCE [LARGE SCALE GENOMIC DNA]</scope>
    <source>
        <strain evidence="1 2">ATCC BAA-286</strain>
    </source>
</reference>
<dbReference type="eggNOG" id="ENOG5033SSH">
    <property type="taxonomic scope" value="Bacteria"/>
</dbReference>
<dbReference type="OrthoDB" id="1046597at2"/>
<proteinExistence type="predicted"/>
<protein>
    <recommendedName>
        <fullName evidence="3">Replication-associated protein G2P N-terminal domain-containing protein</fullName>
    </recommendedName>
</protein>
<organism evidence="1 2">
    <name type="scientific">Dysgonomonas gadei ATCC BAA-286</name>
    <dbReference type="NCBI Taxonomy" id="742766"/>
    <lineage>
        <taxon>Bacteria</taxon>
        <taxon>Pseudomonadati</taxon>
        <taxon>Bacteroidota</taxon>
        <taxon>Bacteroidia</taxon>
        <taxon>Bacteroidales</taxon>
        <taxon>Dysgonomonadaceae</taxon>
        <taxon>Dysgonomonas</taxon>
    </lineage>
</organism>
<dbReference type="HOGENOM" id="CLU_835901_0_0_10"/>
<dbReference type="EMBL" id="ADLV01000043">
    <property type="protein sequence ID" value="EGK00082.1"/>
    <property type="molecule type" value="Genomic_DNA"/>
</dbReference>
<accession>F5J2N9</accession>
<evidence type="ECO:0008006" key="3">
    <source>
        <dbReference type="Google" id="ProtNLM"/>
    </source>
</evidence>
<dbReference type="RefSeq" id="WP_006801139.1">
    <property type="nucleotide sequence ID" value="NZ_GL891989.1"/>
</dbReference>
<evidence type="ECO:0000313" key="2">
    <source>
        <dbReference type="Proteomes" id="UP000004913"/>
    </source>
</evidence>